<organism evidence="2 3">
    <name type="scientific">Striga hermonthica</name>
    <name type="common">Purple witchweed</name>
    <name type="synonym">Buchnera hermonthica</name>
    <dbReference type="NCBI Taxonomy" id="68872"/>
    <lineage>
        <taxon>Eukaryota</taxon>
        <taxon>Viridiplantae</taxon>
        <taxon>Streptophyta</taxon>
        <taxon>Embryophyta</taxon>
        <taxon>Tracheophyta</taxon>
        <taxon>Spermatophyta</taxon>
        <taxon>Magnoliopsida</taxon>
        <taxon>eudicotyledons</taxon>
        <taxon>Gunneridae</taxon>
        <taxon>Pentapetalae</taxon>
        <taxon>asterids</taxon>
        <taxon>lamiids</taxon>
        <taxon>Lamiales</taxon>
        <taxon>Orobanchaceae</taxon>
        <taxon>Buchnereae</taxon>
        <taxon>Striga</taxon>
    </lineage>
</organism>
<dbReference type="Pfam" id="PF02458">
    <property type="entry name" value="Transferase"/>
    <property type="match status" value="1"/>
</dbReference>
<dbReference type="Proteomes" id="UP001153555">
    <property type="component" value="Unassembled WGS sequence"/>
</dbReference>
<dbReference type="GO" id="GO:0016740">
    <property type="term" value="F:transferase activity"/>
    <property type="evidence" value="ECO:0007669"/>
    <property type="project" value="UniProtKB-KW"/>
</dbReference>
<dbReference type="InterPro" id="IPR051283">
    <property type="entry name" value="Sec_Metabolite_Acyltrans"/>
</dbReference>
<dbReference type="AlphaFoldDB" id="A0A9N7NDP2"/>
<dbReference type="OrthoDB" id="1862401at2759"/>
<dbReference type="SUPFAM" id="SSF52777">
    <property type="entry name" value="CoA-dependent acyltransferases"/>
    <property type="match status" value="1"/>
</dbReference>
<dbReference type="Gene3D" id="3.30.559.10">
    <property type="entry name" value="Chloramphenicol acetyltransferase-like domain"/>
    <property type="match status" value="2"/>
</dbReference>
<dbReference type="PANTHER" id="PTHR31896">
    <property type="entry name" value="FAMILY REGULATORY PROTEIN, PUTATIVE (AFU_ORTHOLOGUE AFUA_3G14730)-RELATED"/>
    <property type="match status" value="1"/>
</dbReference>
<gene>
    <name evidence="2" type="ORF">SHERM_02033</name>
</gene>
<keyword evidence="1" id="KW-0808">Transferase</keyword>
<comment type="caution">
    <text evidence="2">The sequence shown here is derived from an EMBL/GenBank/DDBJ whole genome shotgun (WGS) entry which is preliminary data.</text>
</comment>
<sequence length="432" mass="47669">MAKVEVVSSSLVPMASVDATPMSRLDLTPWDLQMLLLEPIQYGVLFHKPKFPINFIIDYLKASLSRVLDYFPPLAGRLATENTNNSKQTAVYFVDCNNKGVGFIHAAATDISVTHIMEATYTPEIVFSFFPLNGTRNFQGTSEPLFAIQVTELEDGLFLGCAANHAIMDGSSLWHLIRSWSEIVRGREKISEMPSFARNFPGWENRPIPVRVPDFNTKIVRPLLLERVFHISKESVGRLKASVNSEAGEFTSFQVIVALLWRCVARSRKKTGGDWKEVFVTSVGARGKIPLPEGYFGNAIDVSRLCMSEREVLGDGLGRPALGLKAFFAGKGKEEVVLGFLEEWVKEPRLHVHVEGSFTLGVTSFPKFDAYGGMGNVGLGKPVAVRSGKAQKWDGRVMLFTAAEGDGVDVEVCLAPKVMAALEEDAEFMETI</sequence>
<evidence type="ECO:0000313" key="2">
    <source>
        <dbReference type="EMBL" id="CAA0826839.1"/>
    </source>
</evidence>
<dbReference type="PANTHER" id="PTHR31896:SF43">
    <property type="entry name" value="PROTEIN ENHANCED PSEUDOMONAS SUSCEPTIBILITY 1"/>
    <property type="match status" value="1"/>
</dbReference>
<proteinExistence type="predicted"/>
<accession>A0A9N7NDP2</accession>
<reference evidence="2" key="1">
    <citation type="submission" date="2019-12" db="EMBL/GenBank/DDBJ databases">
        <authorList>
            <person name="Scholes J."/>
        </authorList>
    </citation>
    <scope>NUCLEOTIDE SEQUENCE</scope>
</reference>
<evidence type="ECO:0000313" key="3">
    <source>
        <dbReference type="Proteomes" id="UP001153555"/>
    </source>
</evidence>
<dbReference type="EMBL" id="CACSLK010027624">
    <property type="protein sequence ID" value="CAA0826839.1"/>
    <property type="molecule type" value="Genomic_DNA"/>
</dbReference>
<name>A0A9N7NDP2_STRHE</name>
<dbReference type="InterPro" id="IPR023213">
    <property type="entry name" value="CAT-like_dom_sf"/>
</dbReference>
<keyword evidence="3" id="KW-1185">Reference proteome</keyword>
<evidence type="ECO:0000256" key="1">
    <source>
        <dbReference type="ARBA" id="ARBA00022679"/>
    </source>
</evidence>
<protein>
    <submittedName>
        <fullName evidence="2">HXXXD-type acyl-transferase family protein</fullName>
    </submittedName>
</protein>